<evidence type="ECO:0000256" key="1">
    <source>
        <dbReference type="SAM" id="SignalP"/>
    </source>
</evidence>
<dbReference type="Gene3D" id="3.40.50.1820">
    <property type="entry name" value="alpha/beta hydrolase"/>
    <property type="match status" value="1"/>
</dbReference>
<protein>
    <recommendedName>
        <fullName evidence="4">Alpha/beta hydrolase family protein</fullName>
    </recommendedName>
</protein>
<proteinExistence type="predicted"/>
<dbReference type="KEGG" id="bmei:Spa11_01490"/>
<name>A0A518K2I7_9BACT</name>
<evidence type="ECO:0000313" key="3">
    <source>
        <dbReference type="Proteomes" id="UP000316426"/>
    </source>
</evidence>
<reference evidence="2 3" key="1">
    <citation type="submission" date="2019-02" db="EMBL/GenBank/DDBJ databases">
        <title>Deep-cultivation of Planctomycetes and their phenomic and genomic characterization uncovers novel biology.</title>
        <authorList>
            <person name="Wiegand S."/>
            <person name="Jogler M."/>
            <person name="Boedeker C."/>
            <person name="Pinto D."/>
            <person name="Vollmers J."/>
            <person name="Rivas-Marin E."/>
            <person name="Kohn T."/>
            <person name="Peeters S.H."/>
            <person name="Heuer A."/>
            <person name="Rast P."/>
            <person name="Oberbeckmann S."/>
            <person name="Bunk B."/>
            <person name="Jeske O."/>
            <person name="Meyerdierks A."/>
            <person name="Storesund J.E."/>
            <person name="Kallscheuer N."/>
            <person name="Luecker S."/>
            <person name="Lage O.M."/>
            <person name="Pohl T."/>
            <person name="Merkel B.J."/>
            <person name="Hornburger P."/>
            <person name="Mueller R.-W."/>
            <person name="Bruemmer F."/>
            <person name="Labrenz M."/>
            <person name="Spormann A.M."/>
            <person name="Op den Camp H."/>
            <person name="Overmann J."/>
            <person name="Amann R."/>
            <person name="Jetten M.S.M."/>
            <person name="Mascher T."/>
            <person name="Medema M.H."/>
            <person name="Devos D.P."/>
            <person name="Kaster A.-K."/>
            <person name="Ovreas L."/>
            <person name="Rohde M."/>
            <person name="Galperin M.Y."/>
            <person name="Jogler C."/>
        </authorList>
    </citation>
    <scope>NUCLEOTIDE SEQUENCE [LARGE SCALE GENOMIC DNA]</scope>
    <source>
        <strain evidence="2 3">Spa11</strain>
    </source>
</reference>
<dbReference type="Proteomes" id="UP000316426">
    <property type="component" value="Chromosome"/>
</dbReference>
<dbReference type="AlphaFoldDB" id="A0A518K2I7"/>
<gene>
    <name evidence="2" type="ORF">Spa11_01490</name>
</gene>
<evidence type="ECO:0000313" key="2">
    <source>
        <dbReference type="EMBL" id="QDV71980.1"/>
    </source>
</evidence>
<accession>A0A518K2I7</accession>
<sequence length="290" mass="31818" precursor="true">MGRMVTEKVIVKRPVAFACWFVVLLAKVASAQAPPATGEAFELSQPQWKLFVPSGYEHRQDGAVDLLMHFHGDPQAVWNNAAQARLNAIIVTANYNGLSSAYSKPFSDTELFRSLLDDARAKLRTLPDFGEAAFDRIAVTSFSAGYGAVREILKQPHYREAIDAILAADSLYASTDAADGTPVDEQMADYKTYADMATRGEKTFLFTHSDVATPTYESTRETGDELLAHLGLTPTAIDQPGLGTLRFTRTAERGGFVLWGAAGETGDDHMAHLRYLAEWLDDLPLAKRVE</sequence>
<organism evidence="2 3">
    <name type="scientific">Botrimarina mediterranea</name>
    <dbReference type="NCBI Taxonomy" id="2528022"/>
    <lineage>
        <taxon>Bacteria</taxon>
        <taxon>Pseudomonadati</taxon>
        <taxon>Planctomycetota</taxon>
        <taxon>Planctomycetia</taxon>
        <taxon>Pirellulales</taxon>
        <taxon>Lacipirellulaceae</taxon>
        <taxon>Botrimarina</taxon>
    </lineage>
</organism>
<feature type="chain" id="PRO_5021960687" description="Alpha/beta hydrolase family protein" evidence="1">
    <location>
        <begin position="32"/>
        <end position="290"/>
    </location>
</feature>
<dbReference type="EMBL" id="CP036349">
    <property type="protein sequence ID" value="QDV71980.1"/>
    <property type="molecule type" value="Genomic_DNA"/>
</dbReference>
<dbReference type="InterPro" id="IPR029058">
    <property type="entry name" value="AB_hydrolase_fold"/>
</dbReference>
<keyword evidence="1" id="KW-0732">Signal</keyword>
<feature type="signal peptide" evidence="1">
    <location>
        <begin position="1"/>
        <end position="31"/>
    </location>
</feature>
<evidence type="ECO:0008006" key="4">
    <source>
        <dbReference type="Google" id="ProtNLM"/>
    </source>
</evidence>
<keyword evidence="3" id="KW-1185">Reference proteome</keyword>